<evidence type="ECO:0000256" key="5">
    <source>
        <dbReference type="ARBA" id="ARBA00022927"/>
    </source>
</evidence>
<sequence>VNRTIFGFFGKFSFFSVFSLISTAKVELYYQKLNSLRKMDLKTFAEDDFDPKKWINKAWSTSDSHEKEVFVANSVTRLQLYMKQLTNSLDETTTQIVTSIPRILQDASALQVEGALLQKRLLYLE</sequence>
<keyword evidence="6" id="KW-0333">Golgi apparatus</keyword>
<evidence type="ECO:0000313" key="9">
    <source>
        <dbReference type="EMBL" id="JAT90780.1"/>
    </source>
</evidence>
<dbReference type="GO" id="GO:0017119">
    <property type="term" value="C:Golgi transport complex"/>
    <property type="evidence" value="ECO:0007669"/>
    <property type="project" value="InterPro"/>
</dbReference>
<dbReference type="AlphaFoldDB" id="A0A1E1WUT4"/>
<comment type="similarity">
    <text evidence="2">Belongs to the COG7 family.</text>
</comment>
<dbReference type="PANTHER" id="PTHR21443">
    <property type="entry name" value="CONSERVED OLIGOMERIC GOLGI COMPLEX COMPONENT 7"/>
    <property type="match status" value="1"/>
</dbReference>
<evidence type="ECO:0000256" key="6">
    <source>
        <dbReference type="ARBA" id="ARBA00023034"/>
    </source>
</evidence>
<name>A0A1E1WUT4_PECGO</name>
<gene>
    <name evidence="9" type="ORF">g.4552</name>
</gene>
<protein>
    <recommendedName>
        <fullName evidence="3">Conserved oligomeric Golgi complex subunit 7</fullName>
    </recommendedName>
    <alternativeName>
        <fullName evidence="8">Component of oligomeric Golgi complex 7</fullName>
    </alternativeName>
</protein>
<dbReference type="GO" id="GO:0006890">
    <property type="term" value="P:retrograde vesicle-mediated transport, Golgi to endoplasmic reticulum"/>
    <property type="evidence" value="ECO:0007669"/>
    <property type="project" value="TreeGrafter"/>
</dbReference>
<reference evidence="9" key="1">
    <citation type="submission" date="2015-09" db="EMBL/GenBank/DDBJ databases">
        <title>De novo assembly of Pectinophora gossypiella (Pink Bollworm) gut transcriptome.</title>
        <authorList>
            <person name="Tassone E.E."/>
        </authorList>
    </citation>
    <scope>NUCLEOTIDE SEQUENCE</scope>
</reference>
<keyword evidence="5" id="KW-0653">Protein transport</keyword>
<dbReference type="Pfam" id="PF10191">
    <property type="entry name" value="COG7"/>
    <property type="match status" value="1"/>
</dbReference>
<keyword evidence="4" id="KW-0813">Transport</keyword>
<proteinExistence type="inferred from homology"/>
<dbReference type="GO" id="GO:0000139">
    <property type="term" value="C:Golgi membrane"/>
    <property type="evidence" value="ECO:0007669"/>
    <property type="project" value="UniProtKB-SubCell"/>
</dbReference>
<dbReference type="PANTHER" id="PTHR21443:SF0">
    <property type="entry name" value="CONSERVED OLIGOMERIC GOLGI COMPLEX SUBUNIT 7"/>
    <property type="match status" value="1"/>
</dbReference>
<feature type="non-terminal residue" evidence="9">
    <location>
        <position position="1"/>
    </location>
</feature>
<evidence type="ECO:0000256" key="3">
    <source>
        <dbReference type="ARBA" id="ARBA00020984"/>
    </source>
</evidence>
<dbReference type="GO" id="GO:0006886">
    <property type="term" value="P:intracellular protein transport"/>
    <property type="evidence" value="ECO:0007669"/>
    <property type="project" value="InterPro"/>
</dbReference>
<dbReference type="OrthoDB" id="245173at2759"/>
<feature type="non-terminal residue" evidence="9">
    <location>
        <position position="125"/>
    </location>
</feature>
<dbReference type="InterPro" id="IPR019335">
    <property type="entry name" value="COG7"/>
</dbReference>
<dbReference type="EMBL" id="GDQN01000274">
    <property type="protein sequence ID" value="JAT90780.1"/>
    <property type="molecule type" value="Transcribed_RNA"/>
</dbReference>
<accession>A0A1E1WUT4</accession>
<keyword evidence="7" id="KW-0472">Membrane</keyword>
<evidence type="ECO:0000256" key="8">
    <source>
        <dbReference type="ARBA" id="ARBA00031345"/>
    </source>
</evidence>
<evidence type="ECO:0000256" key="7">
    <source>
        <dbReference type="ARBA" id="ARBA00023136"/>
    </source>
</evidence>
<evidence type="ECO:0000256" key="4">
    <source>
        <dbReference type="ARBA" id="ARBA00022448"/>
    </source>
</evidence>
<organism evidence="9">
    <name type="scientific">Pectinophora gossypiella</name>
    <name type="common">Cotton pink bollworm</name>
    <name type="synonym">Depressaria gossypiella</name>
    <dbReference type="NCBI Taxonomy" id="13191"/>
    <lineage>
        <taxon>Eukaryota</taxon>
        <taxon>Metazoa</taxon>
        <taxon>Ecdysozoa</taxon>
        <taxon>Arthropoda</taxon>
        <taxon>Hexapoda</taxon>
        <taxon>Insecta</taxon>
        <taxon>Pterygota</taxon>
        <taxon>Neoptera</taxon>
        <taxon>Endopterygota</taxon>
        <taxon>Lepidoptera</taxon>
        <taxon>Glossata</taxon>
        <taxon>Ditrysia</taxon>
        <taxon>Gelechioidea</taxon>
        <taxon>Gelechiidae</taxon>
        <taxon>Apatetrinae</taxon>
        <taxon>Pectinophora</taxon>
    </lineage>
</organism>
<evidence type="ECO:0000256" key="2">
    <source>
        <dbReference type="ARBA" id="ARBA00005831"/>
    </source>
</evidence>
<comment type="subcellular location">
    <subcellularLocation>
        <location evidence="1">Golgi apparatus membrane</location>
        <topology evidence="1">Peripheral membrane protein</topology>
    </subcellularLocation>
</comment>
<dbReference type="GO" id="GO:0007030">
    <property type="term" value="P:Golgi organization"/>
    <property type="evidence" value="ECO:0007669"/>
    <property type="project" value="TreeGrafter"/>
</dbReference>
<dbReference type="Gene3D" id="6.10.250.2790">
    <property type="match status" value="1"/>
</dbReference>
<evidence type="ECO:0000256" key="1">
    <source>
        <dbReference type="ARBA" id="ARBA00004395"/>
    </source>
</evidence>